<dbReference type="Proteomes" id="UP000186953">
    <property type="component" value="Unassembled WGS sequence"/>
</dbReference>
<keyword evidence="4" id="KW-1185">Reference proteome</keyword>
<gene>
    <name evidence="3" type="ORF">SAMN05421797_104190</name>
</gene>
<keyword evidence="2" id="KW-1133">Transmembrane helix</keyword>
<name>A0A1N6WR48_9FLAO</name>
<dbReference type="STRING" id="228959.SAMN05421797_104190"/>
<evidence type="ECO:0000313" key="4">
    <source>
        <dbReference type="Proteomes" id="UP000186953"/>
    </source>
</evidence>
<keyword evidence="2" id="KW-0812">Transmembrane</keyword>
<dbReference type="AlphaFoldDB" id="A0A1N6WR48"/>
<evidence type="ECO:0000256" key="1">
    <source>
        <dbReference type="SAM" id="Coils"/>
    </source>
</evidence>
<keyword evidence="1" id="KW-0175">Coiled coil</keyword>
<dbReference type="RefSeq" id="WP_076548845.1">
    <property type="nucleotide sequence ID" value="NZ_FTMA01000004.1"/>
</dbReference>
<feature type="transmembrane region" description="Helical" evidence="2">
    <location>
        <begin position="164"/>
        <end position="182"/>
    </location>
</feature>
<organism evidence="3 4">
    <name type="scientific">Maribacter ulvicola</name>
    <dbReference type="NCBI Taxonomy" id="228959"/>
    <lineage>
        <taxon>Bacteria</taxon>
        <taxon>Pseudomonadati</taxon>
        <taxon>Bacteroidota</taxon>
        <taxon>Flavobacteriia</taxon>
        <taxon>Flavobacteriales</taxon>
        <taxon>Flavobacteriaceae</taxon>
        <taxon>Maribacter</taxon>
    </lineage>
</organism>
<protein>
    <submittedName>
        <fullName evidence="3">Uncharacterized protein</fullName>
    </submittedName>
</protein>
<evidence type="ECO:0000256" key="2">
    <source>
        <dbReference type="SAM" id="Phobius"/>
    </source>
</evidence>
<accession>A0A1N6WR48</accession>
<keyword evidence="2" id="KW-0472">Membrane</keyword>
<feature type="coiled-coil region" evidence="1">
    <location>
        <begin position="235"/>
        <end position="311"/>
    </location>
</feature>
<dbReference type="EMBL" id="FTMA01000004">
    <property type="protein sequence ID" value="SIQ92550.1"/>
    <property type="molecule type" value="Genomic_DNA"/>
</dbReference>
<dbReference type="OrthoDB" id="1442205at2"/>
<evidence type="ECO:0000313" key="3">
    <source>
        <dbReference type="EMBL" id="SIQ92550.1"/>
    </source>
</evidence>
<sequence length="345" mass="39328">MNYPLNILHPQELEVLYKMFNLQKKEDKKQRLELKLSKLLLPAKGLFQKGMDYPEFLNKIAEKNKIKFLKTDSIYEKESTLFVKLFSNNFNNLSETEKKHFLNELQAKGLTKDQVASITALSTIGAAQLSGFGVYLLASSTVGALSSALGVALPFAFYTGMSKVISIAIGPVGLLLAAYPIYRSYKGVNSWDDFKNRSNDHYSLLLKEGGSLVHGNYEHAETVFNYWAGLRIMKIHEKEIEISKNEKSIEELTNKKAKVSLEKIDIDLKIGTFDEKITSEEHEVLFLKRKISEHENKIEALKKEKSGVRGKQMTLDNYIAKMKDEIREKESEIPLLILKIDELKK</sequence>
<reference evidence="4" key="1">
    <citation type="submission" date="2017-01" db="EMBL/GenBank/DDBJ databases">
        <authorList>
            <person name="Varghese N."/>
            <person name="Submissions S."/>
        </authorList>
    </citation>
    <scope>NUCLEOTIDE SEQUENCE [LARGE SCALE GENOMIC DNA]</scope>
    <source>
        <strain evidence="4">DSM 15366</strain>
    </source>
</reference>
<proteinExistence type="predicted"/>